<evidence type="ECO:0000313" key="5">
    <source>
        <dbReference type="Proteomes" id="UP000193920"/>
    </source>
</evidence>
<dbReference type="PANTHER" id="PTHR23176">
    <property type="entry name" value="RHO/RAC/CDC GTPASE-ACTIVATING PROTEIN"/>
    <property type="match status" value="1"/>
</dbReference>
<dbReference type="Gene3D" id="1.10.555.10">
    <property type="entry name" value="Rho GTPase activation protein"/>
    <property type="match status" value="1"/>
</dbReference>
<dbReference type="Proteomes" id="UP000193920">
    <property type="component" value="Unassembled WGS sequence"/>
</dbReference>
<dbReference type="GO" id="GO:0005096">
    <property type="term" value="F:GTPase activator activity"/>
    <property type="evidence" value="ECO:0007669"/>
    <property type="project" value="UniProtKB-KW"/>
</dbReference>
<dbReference type="InterPro" id="IPR000198">
    <property type="entry name" value="RhoGAP_dom"/>
</dbReference>
<feature type="compositionally biased region" description="Basic and acidic residues" evidence="2">
    <location>
        <begin position="76"/>
        <end position="87"/>
    </location>
</feature>
<accession>A0A1Y2E5J3</accession>
<dbReference type="GO" id="GO:0005737">
    <property type="term" value="C:cytoplasm"/>
    <property type="evidence" value="ECO:0007669"/>
    <property type="project" value="TreeGrafter"/>
</dbReference>
<dbReference type="CDD" id="cd00159">
    <property type="entry name" value="RhoGAP"/>
    <property type="match status" value="1"/>
</dbReference>
<name>A0A1Y2E5J3_9FUNG</name>
<keyword evidence="1" id="KW-0343">GTPase activation</keyword>
<feature type="compositionally biased region" description="Low complexity" evidence="2">
    <location>
        <begin position="52"/>
        <end position="63"/>
    </location>
</feature>
<dbReference type="SUPFAM" id="SSF48350">
    <property type="entry name" value="GTPase activation domain, GAP"/>
    <property type="match status" value="1"/>
</dbReference>
<dbReference type="Pfam" id="PF00620">
    <property type="entry name" value="RhoGAP"/>
    <property type="match status" value="1"/>
</dbReference>
<dbReference type="PROSITE" id="PS50238">
    <property type="entry name" value="RHOGAP"/>
    <property type="match status" value="1"/>
</dbReference>
<feature type="compositionally biased region" description="Basic and acidic residues" evidence="2">
    <location>
        <begin position="269"/>
        <end position="280"/>
    </location>
</feature>
<feature type="domain" description="Rho-GAP" evidence="3">
    <location>
        <begin position="423"/>
        <end position="649"/>
    </location>
</feature>
<evidence type="ECO:0000259" key="3">
    <source>
        <dbReference type="PROSITE" id="PS50238"/>
    </source>
</evidence>
<feature type="region of interest" description="Disordered" evidence="2">
    <location>
        <begin position="1"/>
        <end position="20"/>
    </location>
</feature>
<feature type="region of interest" description="Disordered" evidence="2">
    <location>
        <begin position="269"/>
        <end position="338"/>
    </location>
</feature>
<gene>
    <name evidence="4" type="ORF">LY90DRAFT_504758</name>
</gene>
<feature type="compositionally biased region" description="Basic and acidic residues" evidence="2">
    <location>
        <begin position="287"/>
        <end position="304"/>
    </location>
</feature>
<dbReference type="EMBL" id="MCOG01000050">
    <property type="protein sequence ID" value="ORY66717.1"/>
    <property type="molecule type" value="Genomic_DNA"/>
</dbReference>
<dbReference type="PANTHER" id="PTHR23176:SF129">
    <property type="entry name" value="RHO GTPASE ACTIVATING PROTEIN AT 16F, ISOFORM E-RELATED"/>
    <property type="match status" value="1"/>
</dbReference>
<feature type="region of interest" description="Disordered" evidence="2">
    <location>
        <begin position="479"/>
        <end position="503"/>
    </location>
</feature>
<dbReference type="InterPro" id="IPR050729">
    <property type="entry name" value="Rho-GAP"/>
</dbReference>
<evidence type="ECO:0000313" key="4">
    <source>
        <dbReference type="EMBL" id="ORY66717.1"/>
    </source>
</evidence>
<evidence type="ECO:0000256" key="1">
    <source>
        <dbReference type="ARBA" id="ARBA00022468"/>
    </source>
</evidence>
<dbReference type="STRING" id="1754190.A0A1Y2E5J3"/>
<keyword evidence="5" id="KW-1185">Reference proteome</keyword>
<protein>
    <submittedName>
        <fullName evidence="4">RhoGAP-domain-containing protein</fullName>
    </submittedName>
</protein>
<comment type="caution">
    <text evidence="4">The sequence shown here is derived from an EMBL/GenBank/DDBJ whole genome shotgun (WGS) entry which is preliminary data.</text>
</comment>
<dbReference type="AlphaFoldDB" id="A0A1Y2E5J3"/>
<dbReference type="SMART" id="SM00324">
    <property type="entry name" value="RhoGAP"/>
    <property type="match status" value="1"/>
</dbReference>
<sequence>MLSTNIVNNNGNSQNRNNSNAKMINFDGIESKSINYMTNNTINNTSGTVYMNLTPPNSNNRNNIDSPQKPQKSMKRIQENNDIKDSQINKNSTSDNLYLNVNSLIPARKTSLGSPFIKNKRNQLKLKMNSENEASTLRSSENIPSPVLIKSGKENVNYQRRESIKKQNPVIMILDKGHSSPTINHGPLSAPPSVDLYNKEIKDDYKMEYIGIDYNKNKNAHEKTPKLSKENIILKRASLKDNIIIDEENDKRKEKEVDELNKKLSKEMEKKHIKEKEALKKKSKKEAKREKKEKKNEEKLEKLNTNKFNIFSSQLPTAEEKDKLNSPTSAKPTTKKEKAKKGWYQIALSKLPTKSLNSHSKKNNLFSEFKNGDASTEILIKRSPTCSSRTSIRRRVVNSNRASVCTNGTNNSVSTQASIPYASHFDSLPEVPAILKKCIALIEECGLETEGLYRISGNSSNVQNLLKLFQHEPDKIELFPPSNESSKSSSRKTFKSSSNIPPPSSSLYKDSKYLYDNDIHVVTGCIKSWLRNGIPPKNEPLWPYHLYDDLIQASQIKDYTLKMIKFQDLVHALPPLNFTALNFLFEHLFKVSTFSEQNKMTISNLAIIFGPTLLRSPPNSSENEMMIITRMPFQCKAVEILIDQYEWLFGPIEYEEESIDEEDLGKELINSSLNEIQNQLQGEIKDNEVVILKNISNNDIDVVVSTIDKMGNTIHNKLEVNKIKYTGDNNTNNKETKNINASELSKNYENTFNMVYKVTEDNINNSEEPIESIPRNVDNSDFELSFIEQGNKYHERNYHDINAESEGKEQEYQKLINVESVQMMKKENKDKSKIKIKNSTSSNKLKQLLSRPNKSKKMEDDFNLSTSLPNYSDIKSLISNPVSFQHNTEKNNKFILNNVNKNQESLSFNKNGENVNLMSTTTNDNKNEIHMTISDNSIYRILNENNNNNQIFNEPNETENEFTEKTSLSKNTNTDINQSKEIRKDKESLQRISNSSMGIFQEQFLMDGFENDIASSLNDFLSKKIEFDDDNVSKVEDKDENKLKKNSIIRLSTQLTAKWNLELEKHLEQIYKDKKRSKLFINDDLENIEEKIKNINSQTSLSK</sequence>
<evidence type="ECO:0000256" key="2">
    <source>
        <dbReference type="SAM" id="MobiDB-lite"/>
    </source>
</evidence>
<dbReference type="InterPro" id="IPR008936">
    <property type="entry name" value="Rho_GTPase_activation_prot"/>
</dbReference>
<organism evidence="4 5">
    <name type="scientific">Neocallimastix californiae</name>
    <dbReference type="NCBI Taxonomy" id="1754190"/>
    <lineage>
        <taxon>Eukaryota</taxon>
        <taxon>Fungi</taxon>
        <taxon>Fungi incertae sedis</taxon>
        <taxon>Chytridiomycota</taxon>
        <taxon>Chytridiomycota incertae sedis</taxon>
        <taxon>Neocallimastigomycetes</taxon>
        <taxon>Neocallimastigales</taxon>
        <taxon>Neocallimastigaceae</taxon>
        <taxon>Neocallimastix</taxon>
    </lineage>
</organism>
<feature type="region of interest" description="Disordered" evidence="2">
    <location>
        <begin position="47"/>
        <end position="94"/>
    </location>
</feature>
<reference evidence="4 5" key="1">
    <citation type="submission" date="2016-08" db="EMBL/GenBank/DDBJ databases">
        <title>A Parts List for Fungal Cellulosomes Revealed by Comparative Genomics.</title>
        <authorList>
            <consortium name="DOE Joint Genome Institute"/>
            <person name="Haitjema C.H."/>
            <person name="Gilmore S.P."/>
            <person name="Henske J.K."/>
            <person name="Solomon K.V."/>
            <person name="De Groot R."/>
            <person name="Kuo A."/>
            <person name="Mondo S.J."/>
            <person name="Salamov A.A."/>
            <person name="Labutti K."/>
            <person name="Zhao Z."/>
            <person name="Chiniquy J."/>
            <person name="Barry K."/>
            <person name="Brewer H.M."/>
            <person name="Purvine S.O."/>
            <person name="Wright A.T."/>
            <person name="Boxma B."/>
            <person name="Van Alen T."/>
            <person name="Hackstein J.H."/>
            <person name="Baker S.E."/>
            <person name="Grigoriev I.V."/>
            <person name="O'Malley M.A."/>
        </authorList>
    </citation>
    <scope>NUCLEOTIDE SEQUENCE [LARGE SCALE GENOMIC DNA]</scope>
    <source>
        <strain evidence="4 5">G1</strain>
    </source>
</reference>
<dbReference type="OrthoDB" id="79452at2759"/>
<dbReference type="GO" id="GO:0007165">
    <property type="term" value="P:signal transduction"/>
    <property type="evidence" value="ECO:0007669"/>
    <property type="project" value="InterPro"/>
</dbReference>
<proteinExistence type="predicted"/>